<dbReference type="PROSITE" id="PS00217">
    <property type="entry name" value="SUGAR_TRANSPORT_2"/>
    <property type="match status" value="1"/>
</dbReference>
<keyword evidence="4 8" id="KW-0812">Transmembrane</keyword>
<keyword evidence="6 8" id="KW-0472">Membrane</keyword>
<dbReference type="InterPro" id="IPR020846">
    <property type="entry name" value="MFS_dom"/>
</dbReference>
<feature type="transmembrane region" description="Helical" evidence="8">
    <location>
        <begin position="161"/>
        <end position="182"/>
    </location>
</feature>
<evidence type="ECO:0000256" key="6">
    <source>
        <dbReference type="ARBA" id="ARBA00023136"/>
    </source>
</evidence>
<dbReference type="PANTHER" id="PTHR48020">
    <property type="entry name" value="PROTON MYO-INOSITOL COTRANSPORTER"/>
    <property type="match status" value="1"/>
</dbReference>
<dbReference type="PANTHER" id="PTHR48020:SF4">
    <property type="entry name" value="SYMPORT, PUTATIVE (AFU_ORTHOLOGUE AFUA_3G11790)-RELATED"/>
    <property type="match status" value="1"/>
</dbReference>
<dbReference type="PROSITE" id="PS00216">
    <property type="entry name" value="SUGAR_TRANSPORT_1"/>
    <property type="match status" value="1"/>
</dbReference>
<feature type="transmembrane region" description="Helical" evidence="8">
    <location>
        <begin position="468"/>
        <end position="485"/>
    </location>
</feature>
<feature type="transmembrane region" description="Helical" evidence="8">
    <location>
        <begin position="375"/>
        <end position="396"/>
    </location>
</feature>
<accession>A0ABR0DZ31</accession>
<organism evidence="10 11">
    <name type="scientific">Zasmidium cellare</name>
    <name type="common">Wine cellar mold</name>
    <name type="synonym">Racodium cellare</name>
    <dbReference type="NCBI Taxonomy" id="395010"/>
    <lineage>
        <taxon>Eukaryota</taxon>
        <taxon>Fungi</taxon>
        <taxon>Dikarya</taxon>
        <taxon>Ascomycota</taxon>
        <taxon>Pezizomycotina</taxon>
        <taxon>Dothideomycetes</taxon>
        <taxon>Dothideomycetidae</taxon>
        <taxon>Mycosphaerellales</taxon>
        <taxon>Mycosphaerellaceae</taxon>
        <taxon>Zasmidium</taxon>
    </lineage>
</organism>
<dbReference type="EMBL" id="JAXOVC010000014">
    <property type="protein sequence ID" value="KAK4494354.1"/>
    <property type="molecule type" value="Genomic_DNA"/>
</dbReference>
<evidence type="ECO:0000313" key="10">
    <source>
        <dbReference type="EMBL" id="KAK4494354.1"/>
    </source>
</evidence>
<dbReference type="PROSITE" id="PS50850">
    <property type="entry name" value="MFS"/>
    <property type="match status" value="1"/>
</dbReference>
<keyword evidence="5 8" id="KW-1133">Transmembrane helix</keyword>
<reference evidence="10 11" key="1">
    <citation type="journal article" date="2023" name="G3 (Bethesda)">
        <title>A chromosome-level genome assembly of Zasmidium syzygii isolated from banana leaves.</title>
        <authorList>
            <person name="van Westerhoven A.C."/>
            <person name="Mehrabi R."/>
            <person name="Talebi R."/>
            <person name="Steentjes M.B.F."/>
            <person name="Corcolon B."/>
            <person name="Chong P.A."/>
            <person name="Kema G.H.J."/>
            <person name="Seidl M.F."/>
        </authorList>
    </citation>
    <scope>NUCLEOTIDE SEQUENCE [LARGE SCALE GENOMIC DNA]</scope>
    <source>
        <strain evidence="10 11">P124</strain>
    </source>
</reference>
<comment type="subcellular location">
    <subcellularLocation>
        <location evidence="1">Membrane</location>
        <topology evidence="1">Multi-pass membrane protein</topology>
    </subcellularLocation>
</comment>
<evidence type="ECO:0000256" key="7">
    <source>
        <dbReference type="RuleBase" id="RU003346"/>
    </source>
</evidence>
<dbReference type="InterPro" id="IPR003663">
    <property type="entry name" value="Sugar/inositol_transpt"/>
</dbReference>
<sequence>MAEKDIHIAAQHLDSESNSNRFVNEDLNDVNLNNNTSAKIKNPLAGISHDSLMRDVEEFANEHQLHDIKPLLKKGALVAQNPAEFESVEGLDDSEKEALRNEVVHKWRQPAALYLTVILCSIGAAVQGWDQTGSNGANLSFPVEFGIPDNDETDPNYERNLWLVGLVNAAPYIASAFLGCWLSDPLNNYFGRRGTIFFSAVFCLLSVIGSGLTQSWWELFICRLLLGIGMGSKASTVPIYAAENVPALIRGGLVMSWQMWTAFGIFLGFCANLAVYNVGPIAWRLQLGSAFIPAVPLVLGIYFCPESPRWLMKKGRYQEAYKSLLRLRNSPLQAARDLYYVHAQLVIEHAVIGESNYFQRFTELFTIPRVRRATLASFVVMIAQQMCGINIIAFYSSSVFSQAGASNLTALLASFGFGLVNFVFAFPALFTIDRWGRRNLLLFTFPQMAWCLLAAGFCFYIPTDSKAHLGAIAFFVFLFAAFYSPGEGPVPFTYSAEVFPLSHREVGMSWAVATCLFWASVLSLTWPRMVAAFTPTGAFGFYAALNMTAFVMIFLWVPETKQRTLEELDYVFAVPTRKHMAYQTSKAAPYFIKRWVKMDKSARLEPLYNFDQVDAARSTSIVEYLGERK</sequence>
<name>A0ABR0DZ31_ZASCE</name>
<gene>
    <name evidence="10" type="ORF">PRZ48_014652</name>
</gene>
<proteinExistence type="inferred from homology"/>
<keyword evidence="3 7" id="KW-0813">Transport</keyword>
<dbReference type="InterPro" id="IPR005828">
    <property type="entry name" value="MFS_sugar_transport-like"/>
</dbReference>
<feature type="transmembrane region" description="Helical" evidence="8">
    <location>
        <begin position="254"/>
        <end position="275"/>
    </location>
</feature>
<dbReference type="InterPro" id="IPR036259">
    <property type="entry name" value="MFS_trans_sf"/>
</dbReference>
<dbReference type="InterPro" id="IPR050814">
    <property type="entry name" value="Myo-inositol_Transporter"/>
</dbReference>
<evidence type="ECO:0000256" key="5">
    <source>
        <dbReference type="ARBA" id="ARBA00022989"/>
    </source>
</evidence>
<dbReference type="SUPFAM" id="SSF103473">
    <property type="entry name" value="MFS general substrate transporter"/>
    <property type="match status" value="1"/>
</dbReference>
<feature type="transmembrane region" description="Helical" evidence="8">
    <location>
        <begin position="408"/>
        <end position="428"/>
    </location>
</feature>
<evidence type="ECO:0000256" key="3">
    <source>
        <dbReference type="ARBA" id="ARBA00022448"/>
    </source>
</evidence>
<evidence type="ECO:0000256" key="1">
    <source>
        <dbReference type="ARBA" id="ARBA00004141"/>
    </source>
</evidence>
<evidence type="ECO:0000259" key="9">
    <source>
        <dbReference type="PROSITE" id="PS50850"/>
    </source>
</evidence>
<feature type="transmembrane region" description="Helical" evidence="8">
    <location>
        <begin position="440"/>
        <end position="462"/>
    </location>
</feature>
<feature type="transmembrane region" description="Helical" evidence="8">
    <location>
        <begin position="111"/>
        <end position="129"/>
    </location>
</feature>
<dbReference type="PRINTS" id="PR00171">
    <property type="entry name" value="SUGRTRNSPORT"/>
</dbReference>
<keyword evidence="11" id="KW-1185">Reference proteome</keyword>
<evidence type="ECO:0000256" key="4">
    <source>
        <dbReference type="ARBA" id="ARBA00022692"/>
    </source>
</evidence>
<dbReference type="Proteomes" id="UP001305779">
    <property type="component" value="Unassembled WGS sequence"/>
</dbReference>
<dbReference type="Pfam" id="PF00083">
    <property type="entry name" value="Sugar_tr"/>
    <property type="match status" value="1"/>
</dbReference>
<feature type="domain" description="Major facilitator superfamily (MFS) profile" evidence="9">
    <location>
        <begin position="116"/>
        <end position="561"/>
    </location>
</feature>
<dbReference type="Gene3D" id="1.20.1250.20">
    <property type="entry name" value="MFS general substrate transporter like domains"/>
    <property type="match status" value="1"/>
</dbReference>
<dbReference type="NCBIfam" id="TIGR00879">
    <property type="entry name" value="SP"/>
    <property type="match status" value="1"/>
</dbReference>
<feature type="transmembrane region" description="Helical" evidence="8">
    <location>
        <begin position="194"/>
        <end position="212"/>
    </location>
</feature>
<protein>
    <recommendedName>
        <fullName evidence="9">Major facilitator superfamily (MFS) profile domain-containing protein</fullName>
    </recommendedName>
</protein>
<comment type="similarity">
    <text evidence="2 7">Belongs to the major facilitator superfamily. Sugar transporter (TC 2.A.1.1) family.</text>
</comment>
<comment type="caution">
    <text evidence="10">The sequence shown here is derived from an EMBL/GenBank/DDBJ whole genome shotgun (WGS) entry which is preliminary data.</text>
</comment>
<evidence type="ECO:0000256" key="2">
    <source>
        <dbReference type="ARBA" id="ARBA00010992"/>
    </source>
</evidence>
<feature type="transmembrane region" description="Helical" evidence="8">
    <location>
        <begin position="538"/>
        <end position="557"/>
    </location>
</feature>
<evidence type="ECO:0000313" key="11">
    <source>
        <dbReference type="Proteomes" id="UP001305779"/>
    </source>
</evidence>
<evidence type="ECO:0000256" key="8">
    <source>
        <dbReference type="SAM" id="Phobius"/>
    </source>
</evidence>
<feature type="transmembrane region" description="Helical" evidence="8">
    <location>
        <begin position="506"/>
        <end position="526"/>
    </location>
</feature>
<dbReference type="InterPro" id="IPR005829">
    <property type="entry name" value="Sugar_transporter_CS"/>
</dbReference>